<dbReference type="AlphaFoldDB" id="A0A6A5Y582"/>
<sequence>MPPSMSTNNDDIGQQLTNEEIKTLYDIVELAQTLPGPRYRALFAAYDRIRAKGNRIQDGSRCFTFLLRMQDERAREDTSLVDTFQRVLLDMGIQVEVDPTGEGVEITDSQLEVNNGADTQEVHLDPRTSGRILSRRSSFDSFFDGSADKVAGTEREHRLPYRTRADASSSTGVAVKKKRRSMSNTETRTGAFTYEQRHAEMNGTSSRRSVSDQVPIRGRRNASVSSRGSLRIRRAGEDEIDTHEFSDYDGDDSQHTDSFDRSHVQIPGVNAPIPGDFHQLSSDPQPILYGPIYRPSETQIWRDAQVFDSHRVSALANRFLQNWRDRLRDHHKQIDDMHAAAIAFDRNVLLKASVESWKIAYQNKRAALETNLFFDRLESRAAKARNLFLLTKAFTHWAKSAEDEVQRTSVARRHIIRTKYFNAWRDITAVNELKIQHFVLGNFIRRWRTRAVNVNSQNDLAVDLYLENLKNRTYWKWFHAFANRNAPLYHAKRLAKQYFHRWLEITRVTKERNAFEGYRRDRNVLRDILDRLIQKTAALRSMELQADEFRRTALISSAFYTLSKQSQLRPIERAVYRSSQDRIVDTLLQLWRRDTRLSLQAKFVDRERILRNALTVWNDALRTKEMKRTIDDRVLIGCLYKWSLATRVSSTRRTHEFDNAKGILNYWLARTRDRETRLASAERKFAQHRRANLMKSALAKLENATLDRRNQQSLAVRIHDSKLNQTYLPVVTSRLDVLRQMNDWADRARYYITTKHALQQWHKATEGARRARRREAYTQFRRKSKLNLVRRTFNLWRNKLDRFTTEQQKATEILDDRILGITSQLLIQWKERSTMVCDARRVAEQKDELGLLRAHMSKLLRTHWTLRDMDNQAVALKQESTELIAVSSIKKLGWRLWNVQRQRDMAIQLHRRNFEKNTRAMIRFWLEQTRELIATRRHSPSPSARTTSRHEGEGVVPEQPQSYDWDDEAGDETRRLEGWTAFDENSLGVANLDLPSMGSPSQQTPASFMLDLSQRPAVLSQSRPATYPHPQSSMRPPTIAEVDDLDDEAEGEFWSSTPMPPSTKPGYLKTPSKRSVARAKHPELPSSPGKRQVLPAIVERMGTASAPPVPGLSTRDISFGGVTSFERRLREGGFGRTFAAPHGQRSSIRGQGRGDRRVGFGDTPAR</sequence>
<dbReference type="OrthoDB" id="5215300at2759"/>
<name>A0A6A5Y582_9PLEO</name>
<dbReference type="GeneID" id="54281527"/>
<feature type="compositionally biased region" description="Basic and acidic residues" evidence="1">
    <location>
        <begin position="1152"/>
        <end position="1166"/>
    </location>
</feature>
<feature type="domain" description="Sfi1 spindle body" evidence="2">
    <location>
        <begin position="362"/>
        <end position="929"/>
    </location>
</feature>
<evidence type="ECO:0000256" key="1">
    <source>
        <dbReference type="SAM" id="MobiDB-lite"/>
    </source>
</evidence>
<feature type="region of interest" description="Disordered" evidence="1">
    <location>
        <begin position="1049"/>
        <end position="1091"/>
    </location>
</feature>
<keyword evidence="4" id="KW-1185">Reference proteome</keyword>
<feature type="region of interest" description="Disordered" evidence="1">
    <location>
        <begin position="200"/>
        <end position="228"/>
    </location>
</feature>
<gene>
    <name evidence="3" type="ORF">BU24DRAFT_360917</name>
</gene>
<protein>
    <submittedName>
        <fullName evidence="3">Sfi1-domain-containing protein</fullName>
    </submittedName>
</protein>
<feature type="compositionally biased region" description="Polar residues" evidence="1">
    <location>
        <begin position="1019"/>
        <end position="1035"/>
    </location>
</feature>
<dbReference type="Proteomes" id="UP000799778">
    <property type="component" value="Unassembled WGS sequence"/>
</dbReference>
<reference evidence="3" key="1">
    <citation type="journal article" date="2020" name="Stud. Mycol.">
        <title>101 Dothideomycetes genomes: a test case for predicting lifestyles and emergence of pathogens.</title>
        <authorList>
            <person name="Haridas S."/>
            <person name="Albert R."/>
            <person name="Binder M."/>
            <person name="Bloem J."/>
            <person name="Labutti K."/>
            <person name="Salamov A."/>
            <person name="Andreopoulos B."/>
            <person name="Baker S."/>
            <person name="Barry K."/>
            <person name="Bills G."/>
            <person name="Bluhm B."/>
            <person name="Cannon C."/>
            <person name="Castanera R."/>
            <person name="Culley D."/>
            <person name="Daum C."/>
            <person name="Ezra D."/>
            <person name="Gonzalez J."/>
            <person name="Henrissat B."/>
            <person name="Kuo A."/>
            <person name="Liang C."/>
            <person name="Lipzen A."/>
            <person name="Lutzoni F."/>
            <person name="Magnuson J."/>
            <person name="Mondo S."/>
            <person name="Nolan M."/>
            <person name="Ohm R."/>
            <person name="Pangilinan J."/>
            <person name="Park H.-J."/>
            <person name="Ramirez L."/>
            <person name="Alfaro M."/>
            <person name="Sun H."/>
            <person name="Tritt A."/>
            <person name="Yoshinaga Y."/>
            <person name="Zwiers L.-H."/>
            <person name="Turgeon B."/>
            <person name="Goodwin S."/>
            <person name="Spatafora J."/>
            <person name="Crous P."/>
            <person name="Grigoriev I."/>
        </authorList>
    </citation>
    <scope>NUCLEOTIDE SEQUENCE</scope>
    <source>
        <strain evidence="3">CBS 175.79</strain>
    </source>
</reference>
<dbReference type="Pfam" id="PF08457">
    <property type="entry name" value="Sfi1"/>
    <property type="match status" value="1"/>
</dbReference>
<proteinExistence type="predicted"/>
<feature type="compositionally biased region" description="Polar residues" evidence="1">
    <location>
        <begin position="202"/>
        <end position="212"/>
    </location>
</feature>
<evidence type="ECO:0000313" key="4">
    <source>
        <dbReference type="Proteomes" id="UP000799778"/>
    </source>
</evidence>
<organism evidence="3 4">
    <name type="scientific">Aaosphaeria arxii CBS 175.79</name>
    <dbReference type="NCBI Taxonomy" id="1450172"/>
    <lineage>
        <taxon>Eukaryota</taxon>
        <taxon>Fungi</taxon>
        <taxon>Dikarya</taxon>
        <taxon>Ascomycota</taxon>
        <taxon>Pezizomycotina</taxon>
        <taxon>Dothideomycetes</taxon>
        <taxon>Pleosporomycetidae</taxon>
        <taxon>Pleosporales</taxon>
        <taxon>Pleosporales incertae sedis</taxon>
        <taxon>Aaosphaeria</taxon>
    </lineage>
</organism>
<dbReference type="InterPro" id="IPR013665">
    <property type="entry name" value="Sfi1_dom"/>
</dbReference>
<feature type="region of interest" description="Disordered" evidence="1">
    <location>
        <begin position="935"/>
        <end position="970"/>
    </location>
</feature>
<feature type="region of interest" description="Disordered" evidence="1">
    <location>
        <begin position="1133"/>
        <end position="1166"/>
    </location>
</feature>
<feature type="region of interest" description="Disordered" evidence="1">
    <location>
        <begin position="164"/>
        <end position="185"/>
    </location>
</feature>
<evidence type="ECO:0000313" key="3">
    <source>
        <dbReference type="EMBL" id="KAF2020436.1"/>
    </source>
</evidence>
<evidence type="ECO:0000259" key="2">
    <source>
        <dbReference type="Pfam" id="PF08457"/>
    </source>
</evidence>
<accession>A0A6A5Y582</accession>
<feature type="region of interest" description="Disordered" evidence="1">
    <location>
        <begin position="1019"/>
        <end position="1038"/>
    </location>
</feature>
<dbReference type="RefSeq" id="XP_033388775.1">
    <property type="nucleotide sequence ID" value="XM_033524130.1"/>
</dbReference>
<dbReference type="EMBL" id="ML978066">
    <property type="protein sequence ID" value="KAF2020436.1"/>
    <property type="molecule type" value="Genomic_DNA"/>
</dbReference>